<sequence length="170" mass="18893">MAANKSIARVEQIIGYTFNNRLLCVEALQMSAPQQIVFLDKKNHIVEYNKRLAILGDLTLDKVLGKMWYERQNQFGLGLSLENWSTIRFDLTANKSLAKRGRELGIDSCILRNDGTSTVSDMMVATTIEAVIGAVDQDGGEGAVQKVMNKIGLTSHPLLVKSQIRSILRK</sequence>
<dbReference type="InterPro" id="IPR000999">
    <property type="entry name" value="RNase_III_dom"/>
</dbReference>
<dbReference type="SUPFAM" id="SSF69065">
    <property type="entry name" value="RNase III domain-like"/>
    <property type="match status" value="1"/>
</dbReference>
<comment type="caution">
    <text evidence="2">The sequence shown here is derived from an EMBL/GenBank/DDBJ whole genome shotgun (WGS) entry which is preliminary data.</text>
</comment>
<dbReference type="Proteomes" id="UP000700596">
    <property type="component" value="Unassembled WGS sequence"/>
</dbReference>
<feature type="domain" description="RNase III" evidence="1">
    <location>
        <begin position="7"/>
        <end position="140"/>
    </location>
</feature>
<reference evidence="2" key="1">
    <citation type="journal article" date="2021" name="Nat. Commun.">
        <title>Genetic determinants of endophytism in the Arabidopsis root mycobiome.</title>
        <authorList>
            <person name="Mesny F."/>
            <person name="Miyauchi S."/>
            <person name="Thiergart T."/>
            <person name="Pickel B."/>
            <person name="Atanasova L."/>
            <person name="Karlsson M."/>
            <person name="Huettel B."/>
            <person name="Barry K.W."/>
            <person name="Haridas S."/>
            <person name="Chen C."/>
            <person name="Bauer D."/>
            <person name="Andreopoulos W."/>
            <person name="Pangilinan J."/>
            <person name="LaButti K."/>
            <person name="Riley R."/>
            <person name="Lipzen A."/>
            <person name="Clum A."/>
            <person name="Drula E."/>
            <person name="Henrissat B."/>
            <person name="Kohler A."/>
            <person name="Grigoriev I.V."/>
            <person name="Martin F.M."/>
            <person name="Hacquard S."/>
        </authorList>
    </citation>
    <scope>NUCLEOTIDE SEQUENCE</scope>
    <source>
        <strain evidence="2">MPI-CAGE-CH-0243</strain>
    </source>
</reference>
<dbReference type="CDD" id="cd00593">
    <property type="entry name" value="RIBOc"/>
    <property type="match status" value="1"/>
</dbReference>
<keyword evidence="3" id="KW-1185">Reference proteome</keyword>
<gene>
    <name evidence="2" type="ORF">B0J11DRAFT_154377</name>
</gene>
<name>A0A9P9EB85_9PLEO</name>
<organism evidence="2 3">
    <name type="scientific">Dendryphion nanum</name>
    <dbReference type="NCBI Taxonomy" id="256645"/>
    <lineage>
        <taxon>Eukaryota</taxon>
        <taxon>Fungi</taxon>
        <taxon>Dikarya</taxon>
        <taxon>Ascomycota</taxon>
        <taxon>Pezizomycotina</taxon>
        <taxon>Dothideomycetes</taxon>
        <taxon>Pleosporomycetidae</taxon>
        <taxon>Pleosporales</taxon>
        <taxon>Torulaceae</taxon>
        <taxon>Dendryphion</taxon>
    </lineage>
</organism>
<dbReference type="Pfam" id="PF14622">
    <property type="entry name" value="Ribonucleas_3_3"/>
    <property type="match status" value="1"/>
</dbReference>
<dbReference type="GO" id="GO:0004525">
    <property type="term" value="F:ribonuclease III activity"/>
    <property type="evidence" value="ECO:0007669"/>
    <property type="project" value="InterPro"/>
</dbReference>
<dbReference type="EMBL" id="JAGMWT010000002">
    <property type="protein sequence ID" value="KAH7135180.1"/>
    <property type="molecule type" value="Genomic_DNA"/>
</dbReference>
<dbReference type="GO" id="GO:0006396">
    <property type="term" value="P:RNA processing"/>
    <property type="evidence" value="ECO:0007669"/>
    <property type="project" value="InterPro"/>
</dbReference>
<dbReference type="AlphaFoldDB" id="A0A9P9EB85"/>
<dbReference type="Gene3D" id="1.10.1520.10">
    <property type="entry name" value="Ribonuclease III domain"/>
    <property type="match status" value="1"/>
</dbReference>
<evidence type="ECO:0000259" key="1">
    <source>
        <dbReference type="PROSITE" id="PS50142"/>
    </source>
</evidence>
<protein>
    <submittedName>
        <fullName evidence="2">Ribonuclease III domain-containing protein</fullName>
    </submittedName>
</protein>
<dbReference type="InterPro" id="IPR036389">
    <property type="entry name" value="RNase_III_sf"/>
</dbReference>
<proteinExistence type="predicted"/>
<evidence type="ECO:0000313" key="3">
    <source>
        <dbReference type="Proteomes" id="UP000700596"/>
    </source>
</evidence>
<accession>A0A9P9EB85</accession>
<dbReference type="PROSITE" id="PS50142">
    <property type="entry name" value="RNASE_3_2"/>
    <property type="match status" value="1"/>
</dbReference>
<evidence type="ECO:0000313" key="2">
    <source>
        <dbReference type="EMBL" id="KAH7135180.1"/>
    </source>
</evidence>
<dbReference type="OrthoDB" id="67027at2759"/>